<dbReference type="HOGENOM" id="CLU_651459_0_0_1"/>
<feature type="compositionally biased region" description="Polar residues" evidence="1">
    <location>
        <begin position="46"/>
        <end position="61"/>
    </location>
</feature>
<dbReference type="OrthoDB" id="2507647at2759"/>
<feature type="compositionally biased region" description="Acidic residues" evidence="1">
    <location>
        <begin position="71"/>
        <end position="80"/>
    </location>
</feature>
<dbReference type="STRING" id="1051891.A0A0C3L4L9"/>
<feature type="compositionally biased region" description="Low complexity" evidence="1">
    <location>
        <begin position="402"/>
        <end position="415"/>
    </location>
</feature>
<feature type="region of interest" description="Disordered" evidence="1">
    <location>
        <begin position="30"/>
        <end position="151"/>
    </location>
</feature>
<evidence type="ECO:0000313" key="2">
    <source>
        <dbReference type="EMBL" id="KIO28753.1"/>
    </source>
</evidence>
<name>A0A0C3L4L9_9AGAM</name>
<organism evidence="2 3">
    <name type="scientific">Tulasnella calospora MUT 4182</name>
    <dbReference type="NCBI Taxonomy" id="1051891"/>
    <lineage>
        <taxon>Eukaryota</taxon>
        <taxon>Fungi</taxon>
        <taxon>Dikarya</taxon>
        <taxon>Basidiomycota</taxon>
        <taxon>Agaricomycotina</taxon>
        <taxon>Agaricomycetes</taxon>
        <taxon>Cantharellales</taxon>
        <taxon>Tulasnellaceae</taxon>
        <taxon>Tulasnella</taxon>
    </lineage>
</organism>
<evidence type="ECO:0000256" key="1">
    <source>
        <dbReference type="SAM" id="MobiDB-lite"/>
    </source>
</evidence>
<feature type="compositionally biased region" description="Pro residues" evidence="1">
    <location>
        <begin position="87"/>
        <end position="100"/>
    </location>
</feature>
<reference evidence="2 3" key="1">
    <citation type="submission" date="2014-04" db="EMBL/GenBank/DDBJ databases">
        <authorList>
            <consortium name="DOE Joint Genome Institute"/>
            <person name="Kuo A."/>
            <person name="Girlanda M."/>
            <person name="Perotto S."/>
            <person name="Kohler A."/>
            <person name="Nagy L.G."/>
            <person name="Floudas D."/>
            <person name="Copeland A."/>
            <person name="Barry K.W."/>
            <person name="Cichocki N."/>
            <person name="Veneault-Fourrey C."/>
            <person name="LaButti K."/>
            <person name="Lindquist E.A."/>
            <person name="Lipzen A."/>
            <person name="Lundell T."/>
            <person name="Morin E."/>
            <person name="Murat C."/>
            <person name="Sun H."/>
            <person name="Tunlid A."/>
            <person name="Henrissat B."/>
            <person name="Grigoriev I.V."/>
            <person name="Hibbett D.S."/>
            <person name="Martin F."/>
            <person name="Nordberg H.P."/>
            <person name="Cantor M.N."/>
            <person name="Hua S.X."/>
        </authorList>
    </citation>
    <scope>NUCLEOTIDE SEQUENCE [LARGE SCALE GENOMIC DNA]</scope>
    <source>
        <strain evidence="2 3">MUT 4182</strain>
    </source>
</reference>
<feature type="region of interest" description="Disordered" evidence="1">
    <location>
        <begin position="350"/>
        <end position="422"/>
    </location>
</feature>
<gene>
    <name evidence="2" type="ORF">M407DRAFT_22169</name>
</gene>
<evidence type="ECO:0000313" key="3">
    <source>
        <dbReference type="Proteomes" id="UP000054248"/>
    </source>
</evidence>
<reference evidence="3" key="2">
    <citation type="submission" date="2015-01" db="EMBL/GenBank/DDBJ databases">
        <title>Evolutionary Origins and Diversification of the Mycorrhizal Mutualists.</title>
        <authorList>
            <consortium name="DOE Joint Genome Institute"/>
            <consortium name="Mycorrhizal Genomics Consortium"/>
            <person name="Kohler A."/>
            <person name="Kuo A."/>
            <person name="Nagy L.G."/>
            <person name="Floudas D."/>
            <person name="Copeland A."/>
            <person name="Barry K.W."/>
            <person name="Cichocki N."/>
            <person name="Veneault-Fourrey C."/>
            <person name="LaButti K."/>
            <person name="Lindquist E.A."/>
            <person name="Lipzen A."/>
            <person name="Lundell T."/>
            <person name="Morin E."/>
            <person name="Murat C."/>
            <person name="Riley R."/>
            <person name="Ohm R."/>
            <person name="Sun H."/>
            <person name="Tunlid A."/>
            <person name="Henrissat B."/>
            <person name="Grigoriev I.V."/>
            <person name="Hibbett D.S."/>
            <person name="Martin F."/>
        </authorList>
    </citation>
    <scope>NUCLEOTIDE SEQUENCE [LARGE SCALE GENOMIC DNA]</scope>
    <source>
        <strain evidence="3">MUT 4182</strain>
    </source>
</reference>
<sequence>MSAEILDNRHTIDLTGVDTDDDDEEVVFLGASRPARARTPLRPQPVIQQRFNPPGGWQQQPGEHEEPILVESDDDELEEQVVDRLIPPQPPVHIPPPPGADPLRIFSPPAQFRPPPPRDPTFLNRRPTPHPYGDHHDFPPPPPPRPAPATPPRIGLGGGFMAFRERARPTNSHNRDNERRMEIPHWIRTVLLQDVDPGNFFFPQAPPPPRPPVQVPIPQFGGMVWNAGRNEAIGGPVDFQPWHIAGDDRLEPPKPTYGPIMTHHKEKPSPGFTFDFEPSATAENAPIVIDVDESQASSSSSAAATVATPSLICARCSATLRMGSKTMWGLRCGHVVCGGCGEYLSRPIEGKGKGKAEEEDATAPPRPDVKGKGKARASKQTEDASAEAEASPPRRRTRSKATRAPTTTRALRASTLQASAES</sequence>
<accession>A0A0C3L4L9</accession>
<feature type="non-terminal residue" evidence="2">
    <location>
        <position position="422"/>
    </location>
</feature>
<feature type="compositionally biased region" description="Pro residues" evidence="1">
    <location>
        <begin position="139"/>
        <end position="151"/>
    </location>
</feature>
<keyword evidence="3" id="KW-1185">Reference proteome</keyword>
<protein>
    <submittedName>
        <fullName evidence="2">Uncharacterized protein</fullName>
    </submittedName>
</protein>
<dbReference type="EMBL" id="KN822991">
    <property type="protein sequence ID" value="KIO28753.1"/>
    <property type="molecule type" value="Genomic_DNA"/>
</dbReference>
<dbReference type="Proteomes" id="UP000054248">
    <property type="component" value="Unassembled WGS sequence"/>
</dbReference>
<dbReference type="AlphaFoldDB" id="A0A0C3L4L9"/>
<proteinExistence type="predicted"/>